<feature type="region of interest" description="Disordered" evidence="1">
    <location>
        <begin position="233"/>
        <end position="260"/>
    </location>
</feature>
<feature type="compositionally biased region" description="Polar residues" evidence="1">
    <location>
        <begin position="422"/>
        <end position="435"/>
    </location>
</feature>
<dbReference type="Gene3D" id="3.10.20.230">
    <property type="entry name" value="Doublecortin domain"/>
    <property type="match status" value="2"/>
</dbReference>
<proteinExistence type="predicted"/>
<evidence type="ECO:0000313" key="3">
    <source>
        <dbReference type="Proteomes" id="UP001652624"/>
    </source>
</evidence>
<feature type="compositionally biased region" description="Basic and acidic residues" evidence="1">
    <location>
        <begin position="412"/>
        <end position="421"/>
    </location>
</feature>
<dbReference type="GeneID" id="103109828"/>
<dbReference type="SUPFAM" id="SSF89837">
    <property type="entry name" value="Doublecortin (DC)"/>
    <property type="match status" value="2"/>
</dbReference>
<organism evidence="3 4">
    <name type="scientific">Erinaceus europaeus</name>
    <name type="common">Western European hedgehog</name>
    <dbReference type="NCBI Taxonomy" id="9365"/>
    <lineage>
        <taxon>Eukaryota</taxon>
        <taxon>Metazoa</taxon>
        <taxon>Chordata</taxon>
        <taxon>Craniata</taxon>
        <taxon>Vertebrata</taxon>
        <taxon>Euteleostomi</taxon>
        <taxon>Mammalia</taxon>
        <taxon>Eutheria</taxon>
        <taxon>Laurasiatheria</taxon>
        <taxon>Eulipotyphla</taxon>
        <taxon>Erinaceidae</taxon>
        <taxon>Erinaceinae</taxon>
        <taxon>Erinaceus</taxon>
    </lineage>
</organism>
<evidence type="ECO:0000259" key="2">
    <source>
        <dbReference type="PROSITE" id="PS50309"/>
    </source>
</evidence>
<dbReference type="InterPro" id="IPR036572">
    <property type="entry name" value="Doublecortin_dom_sf"/>
</dbReference>
<dbReference type="Proteomes" id="UP001652624">
    <property type="component" value="Chromosome 3"/>
</dbReference>
<evidence type="ECO:0000256" key="1">
    <source>
        <dbReference type="SAM" id="MobiDB-lite"/>
    </source>
</evidence>
<feature type="compositionally biased region" description="Basic and acidic residues" evidence="1">
    <location>
        <begin position="391"/>
        <end position="403"/>
    </location>
</feature>
<feature type="region of interest" description="Disordered" evidence="1">
    <location>
        <begin position="317"/>
        <end position="541"/>
    </location>
</feature>
<gene>
    <name evidence="4 5" type="primary">DCDC2C</name>
</gene>
<feature type="domain" description="Doublecortin" evidence="2">
    <location>
        <begin position="16"/>
        <end position="98"/>
    </location>
</feature>
<keyword evidence="3" id="KW-1185">Reference proteome</keyword>
<dbReference type="InterPro" id="IPR003533">
    <property type="entry name" value="Doublecortin_dom"/>
</dbReference>
<dbReference type="RefSeq" id="XP_060043017.1">
    <property type="nucleotide sequence ID" value="XM_060187034.1"/>
</dbReference>
<sequence>MGTRGAYALVDTTPAKTILVYRNGDQFYVGKKFVFTRRRVANFEVLLEQLTEQVEVPFGVRRLYTPTRGHQVHQLEALQMGGKYVAAGREPFKKLDYIHIVPRKPMKMKKFKEIKPVVHCDINVPSKWHTFHGLSRHINVFTNGRLLIPPVKIIIPKFTLMDWENVLAVVGEKVFPLGGVRKLFTMNGHLLDNSKDLQDNHFYVATGLEAFKYFPYWKSPKVPSEVQQKCAEIEKHSRRKKKENLKGKELHKHDSDSSKLQDSVYYAKEEKKQVVERLIQSGAEGDVYKAQTPNIETQGAPVVIEDQEVKVEVPVDETPAEIVKEDKGIDDNTPDSGSNKEKEEEDLHEDNERQEDNSRMYFKKKFPLRHNTKKKATLKNFSKNKKMVTFPEKEPNDILEEKNTPVLLETQGKLEEQRETPMEQQSQEDSATQLKETPKLEESLQQSNLGQPFQGQIRHEEEPSEQFYLGKPSQELIPYEERSIQSLMRQPSSRQILDQEEQPSLGQPSQEQISDEGETFAQQSMEQPFANRVSTGSQTPF</sequence>
<evidence type="ECO:0000313" key="4">
    <source>
        <dbReference type="RefSeq" id="XP_060043017.1"/>
    </source>
</evidence>
<dbReference type="PANTHER" id="PTHR23004">
    <property type="entry name" value="DOUBLECORTIN DOMAIN CONTAINING 2"/>
    <property type="match status" value="1"/>
</dbReference>
<dbReference type="RefSeq" id="XP_060043018.1">
    <property type="nucleotide sequence ID" value="XM_060187035.1"/>
</dbReference>
<name>A0ABM3X2I1_ERIEU</name>
<dbReference type="PANTHER" id="PTHR23004:SF9">
    <property type="entry name" value="DOUBLECORTIN DOMAIN-CONTAINING PROTEIN 2C"/>
    <property type="match status" value="1"/>
</dbReference>
<dbReference type="SMART" id="SM00537">
    <property type="entry name" value="DCX"/>
    <property type="match status" value="2"/>
</dbReference>
<feature type="domain" description="Doublecortin" evidence="2">
    <location>
        <begin position="136"/>
        <end position="217"/>
    </location>
</feature>
<feature type="compositionally biased region" description="Basic residues" evidence="1">
    <location>
        <begin position="361"/>
        <end position="386"/>
    </location>
</feature>
<accession>A0ABM3X2I1</accession>
<feature type="compositionally biased region" description="Polar residues" evidence="1">
    <location>
        <begin position="484"/>
        <end position="512"/>
    </location>
</feature>
<feature type="compositionally biased region" description="Polar residues" evidence="1">
    <location>
        <begin position="520"/>
        <end position="541"/>
    </location>
</feature>
<evidence type="ECO:0000313" key="5">
    <source>
        <dbReference type="RefSeq" id="XP_060043018.1"/>
    </source>
</evidence>
<dbReference type="PROSITE" id="PS50309">
    <property type="entry name" value="DC"/>
    <property type="match status" value="2"/>
</dbReference>
<feature type="compositionally biased region" description="Basic and acidic residues" evidence="1">
    <location>
        <begin position="244"/>
        <end position="259"/>
    </location>
</feature>
<feature type="compositionally biased region" description="Polar residues" evidence="1">
    <location>
        <begin position="443"/>
        <end position="454"/>
    </location>
</feature>
<protein>
    <submittedName>
        <fullName evidence="4 5">Doublecortin domain-containing protein 2C isoform X1</fullName>
    </submittedName>
</protein>
<reference evidence="4 5" key="1">
    <citation type="submission" date="2025-05" db="UniProtKB">
        <authorList>
            <consortium name="RefSeq"/>
        </authorList>
    </citation>
    <scope>IDENTIFICATION</scope>
</reference>
<dbReference type="Pfam" id="PF03607">
    <property type="entry name" value="DCX"/>
    <property type="match status" value="2"/>
</dbReference>